<protein>
    <submittedName>
        <fullName evidence="5">RNA processing exonuclease, beta-lactamase fold, Cft2 family</fullName>
    </submittedName>
</protein>
<dbReference type="InterPro" id="IPR011108">
    <property type="entry name" value="RMMBL"/>
</dbReference>
<dbReference type="EMBL" id="FNVO01000013">
    <property type="protein sequence ID" value="SEG80810.1"/>
    <property type="molecule type" value="Genomic_DNA"/>
</dbReference>
<dbReference type="Pfam" id="PF10996">
    <property type="entry name" value="Beta-Casp"/>
    <property type="match status" value="1"/>
</dbReference>
<evidence type="ECO:0000259" key="3">
    <source>
        <dbReference type="SMART" id="SM00849"/>
    </source>
</evidence>
<dbReference type="InterPro" id="IPR050698">
    <property type="entry name" value="MBL"/>
</dbReference>
<dbReference type="SMART" id="SM01027">
    <property type="entry name" value="Beta-Casp"/>
    <property type="match status" value="1"/>
</dbReference>
<dbReference type="RefSeq" id="WP_146087539.1">
    <property type="nucleotide sequence ID" value="NZ_FNVO01000013.1"/>
</dbReference>
<dbReference type="Proteomes" id="UP000236723">
    <property type="component" value="Unassembled WGS sequence"/>
</dbReference>
<dbReference type="InterPro" id="IPR001279">
    <property type="entry name" value="Metallo-B-lactamas"/>
</dbReference>
<feature type="domain" description="Beta-Casp" evidence="4">
    <location>
        <begin position="459"/>
        <end position="565"/>
    </location>
</feature>
<keyword evidence="5" id="KW-0540">Nuclease</keyword>
<keyword evidence="2" id="KW-0175">Coiled coil</keyword>
<accession>A0A1H6D644</accession>
<feature type="domain" description="Metallo-beta-lactamase" evidence="3">
    <location>
        <begin position="232"/>
        <end position="446"/>
    </location>
</feature>
<evidence type="ECO:0000256" key="1">
    <source>
        <dbReference type="ARBA" id="ARBA00022801"/>
    </source>
</evidence>
<dbReference type="Gene3D" id="3.60.15.10">
    <property type="entry name" value="Ribonuclease Z/Hydroxyacylglutathione hydrolase-like"/>
    <property type="match status" value="1"/>
</dbReference>
<dbReference type="InterPro" id="IPR022712">
    <property type="entry name" value="Beta_Casp"/>
</dbReference>
<dbReference type="OrthoDB" id="2971563at2"/>
<dbReference type="PANTHER" id="PTHR11203">
    <property type="entry name" value="CLEAVAGE AND POLYADENYLATION SPECIFICITY FACTOR FAMILY MEMBER"/>
    <property type="match status" value="1"/>
</dbReference>
<evidence type="ECO:0000256" key="2">
    <source>
        <dbReference type="SAM" id="Coils"/>
    </source>
</evidence>
<reference evidence="6" key="1">
    <citation type="submission" date="2016-10" db="EMBL/GenBank/DDBJ databases">
        <authorList>
            <person name="Varghese N."/>
            <person name="Submissions S."/>
        </authorList>
    </citation>
    <scope>NUCLEOTIDE SEQUENCE [LARGE SCALE GENOMIC DNA]</scope>
    <source>
        <strain evidence="6">DSM 43163</strain>
    </source>
</reference>
<dbReference type="Pfam" id="PF07521">
    <property type="entry name" value="RMMBL"/>
    <property type="match status" value="1"/>
</dbReference>
<keyword evidence="1" id="KW-0378">Hydrolase</keyword>
<proteinExistence type="predicted"/>
<dbReference type="PANTHER" id="PTHR11203:SF37">
    <property type="entry name" value="INTEGRATOR COMPLEX SUBUNIT 11"/>
    <property type="match status" value="1"/>
</dbReference>
<dbReference type="Gene3D" id="3.40.50.10890">
    <property type="match status" value="1"/>
</dbReference>
<dbReference type="SUPFAM" id="SSF56281">
    <property type="entry name" value="Metallo-hydrolase/oxidoreductase"/>
    <property type="match status" value="1"/>
</dbReference>
<dbReference type="AlphaFoldDB" id="A0A1H6D644"/>
<name>A0A1H6D644_9ACTN</name>
<organism evidence="5 6">
    <name type="scientific">Thermomonospora echinospora</name>
    <dbReference type="NCBI Taxonomy" id="1992"/>
    <lineage>
        <taxon>Bacteria</taxon>
        <taxon>Bacillati</taxon>
        <taxon>Actinomycetota</taxon>
        <taxon>Actinomycetes</taxon>
        <taxon>Streptosporangiales</taxon>
        <taxon>Thermomonosporaceae</taxon>
        <taxon>Thermomonospora</taxon>
    </lineage>
</organism>
<dbReference type="Pfam" id="PF00753">
    <property type="entry name" value="Lactamase_B"/>
    <property type="match status" value="1"/>
</dbReference>
<gene>
    <name evidence="5" type="ORF">SAMN04489712_113156</name>
</gene>
<keyword evidence="6" id="KW-1185">Reference proteome</keyword>
<dbReference type="SMART" id="SM00849">
    <property type="entry name" value="Lactamase_B"/>
    <property type="match status" value="1"/>
</dbReference>
<sequence>MTGEPYAASPLEEALKVAAGVVLSRSRYAGPEREAAELVRNRRDWLLDLIEASAALRSAARERLPRGAGPARLLFHPDAEVAAEVRRLAEAAAVPSSSAADDRKVRRLGELKERLQRKLAASRQKLEYAHADATRLRGELAETRRAAADAEEELADLRARLAAQQRRLQNPRSLAAALLAALREAPDGTVADTDPVLEGLRRLVEPPRPVLEHVGRPRELRVTPLGGDDHIGGSCLLVEAGGTRLLIDAGIRPGDPPEPPRDVAEALTARPAAVIVTHAHADHCGYVPALAHRLPRLRILATPESCRLMPVMWQDALKVMRHRASRGGSWTPLYGEDAVGTAMERLEELPVGVRRTVGDLTVELFPAGHILGAAGAVISAGGRRVVVTGDVSGFRQASVDGYRLPDGARGAELLVLESTRCAEEHDERDTRIGELIRTVEEVHAGSGRVLIPAFALGRAQELALLVRTHLPHVPVLIDGMARQVSDAYETASGSGQRPLSIFGGNVAAAGRPRDFDGFTEGVVIATSGMLTAGPAVEWAARILPEPHSAVLLSGYQDEASGGRRLLQDAHAGAAEHLLPSHRPVPLRAKVGQVHLSAHADRRGLLRIAEEVSARHTMLVHGLPSRQRAFREVLHVRRHHTVDPGPWH</sequence>
<feature type="coiled-coil region" evidence="2">
    <location>
        <begin position="105"/>
        <end position="167"/>
    </location>
</feature>
<dbReference type="CDD" id="cd16295">
    <property type="entry name" value="TTHA0252-CPSF-like_MBL-fold"/>
    <property type="match status" value="1"/>
</dbReference>
<keyword evidence="5" id="KW-0269">Exonuclease</keyword>
<dbReference type="GO" id="GO:0004527">
    <property type="term" value="F:exonuclease activity"/>
    <property type="evidence" value="ECO:0007669"/>
    <property type="project" value="UniProtKB-KW"/>
</dbReference>
<evidence type="ECO:0000313" key="6">
    <source>
        <dbReference type="Proteomes" id="UP000236723"/>
    </source>
</evidence>
<dbReference type="GO" id="GO:0004521">
    <property type="term" value="F:RNA endonuclease activity"/>
    <property type="evidence" value="ECO:0007669"/>
    <property type="project" value="TreeGrafter"/>
</dbReference>
<dbReference type="InterPro" id="IPR036866">
    <property type="entry name" value="RibonucZ/Hydroxyglut_hydro"/>
</dbReference>
<evidence type="ECO:0000313" key="5">
    <source>
        <dbReference type="EMBL" id="SEG80810.1"/>
    </source>
</evidence>
<evidence type="ECO:0000259" key="4">
    <source>
        <dbReference type="SMART" id="SM01027"/>
    </source>
</evidence>